<name>A0A411YHM7_9ACTN</name>
<protein>
    <submittedName>
        <fullName evidence="1">Uncharacterized protein</fullName>
    </submittedName>
</protein>
<evidence type="ECO:0000313" key="1">
    <source>
        <dbReference type="EMBL" id="QBI20835.1"/>
    </source>
</evidence>
<dbReference type="EMBL" id="CP036402">
    <property type="protein sequence ID" value="QBI20835.1"/>
    <property type="molecule type" value="Genomic_DNA"/>
</dbReference>
<dbReference type="Proteomes" id="UP000291469">
    <property type="component" value="Chromosome"/>
</dbReference>
<accession>A0A411YHM7</accession>
<keyword evidence="2" id="KW-1185">Reference proteome</keyword>
<proteinExistence type="predicted"/>
<evidence type="ECO:0000313" key="2">
    <source>
        <dbReference type="Proteomes" id="UP000291469"/>
    </source>
</evidence>
<dbReference type="KEGG" id="erz:ER308_15495"/>
<dbReference type="RefSeq" id="WP_131155828.1">
    <property type="nucleotide sequence ID" value="NZ_CP036402.1"/>
</dbReference>
<gene>
    <name evidence="1" type="ORF">ER308_15495</name>
</gene>
<dbReference type="OrthoDB" id="92877at2"/>
<sequence length="89" mass="9596">MKIAKADLVPTTANLRNRYATSAKLITTAAAFCEKVNARSHRETGRSPADMHAEERARLHAIPQAPYALALGQQRVVTRSSVISLGNGP</sequence>
<dbReference type="AlphaFoldDB" id="A0A411YHM7"/>
<reference evidence="1 2" key="1">
    <citation type="submission" date="2019-01" db="EMBL/GenBank/DDBJ databases">
        <title>Egibacter rhizosphaerae EGI 80759T.</title>
        <authorList>
            <person name="Chen D.-D."/>
            <person name="Tian Y."/>
            <person name="Jiao J.-Y."/>
            <person name="Zhang X.-T."/>
            <person name="Zhang Y.-G."/>
            <person name="Zhang Y."/>
            <person name="Xiao M."/>
            <person name="Shu W.-S."/>
            <person name="Li W.-J."/>
        </authorList>
    </citation>
    <scope>NUCLEOTIDE SEQUENCE [LARGE SCALE GENOMIC DNA]</scope>
    <source>
        <strain evidence="1 2">EGI 80759</strain>
    </source>
</reference>
<organism evidence="1 2">
    <name type="scientific">Egibacter rhizosphaerae</name>
    <dbReference type="NCBI Taxonomy" id="1670831"/>
    <lineage>
        <taxon>Bacteria</taxon>
        <taxon>Bacillati</taxon>
        <taxon>Actinomycetota</taxon>
        <taxon>Nitriliruptoria</taxon>
        <taxon>Egibacterales</taxon>
        <taxon>Egibacteraceae</taxon>
        <taxon>Egibacter</taxon>
    </lineage>
</organism>